<dbReference type="InterPro" id="IPR028994">
    <property type="entry name" value="Integrin_alpha_N"/>
</dbReference>
<sequence length="424" mass="46932">MTTPAIAGPTIPSLDITEPLFGSETVTDFLRDGYWLEAADIDGDGRPDLVGYGLSLGEIYWYKNPTWEKRLIIDKIKEPVGMDFGDITGNGTDDLVVCYQLYGPGGTIHHADPEGGKIDWIENPGKDAEDTAPWKRHHIGRAIGMHRLRVGHFTRTDRTQVIGFPIVAVEDVHAVLPVVLFTEPDDPRTEWDKEIISDTDFRMIHGVARKTNLIPGSALDSILMASDEGVTWLYYEEDSNTWKYEHIGDGEESQFELTTFKGSGDVDGGRVGDDPLAYVAAIEPFHGNTVAVYTRSGGEEEAAGWTRHLLDIYGDPNENGEGPGHTVMCRDFDGDGDDEFLIGLRGPNPWQGAYYYKAVDLQKGLFLKWKVSGESIARIVAGDFGSRGIDDFATISYSVQHYFVAPKAEITLHPNLTRQGGHQR</sequence>
<dbReference type="OrthoDB" id="247570at2"/>
<dbReference type="AlphaFoldDB" id="A0A3A5M8K2"/>
<evidence type="ECO:0000259" key="2">
    <source>
        <dbReference type="Pfam" id="PF22301"/>
    </source>
</evidence>
<keyword evidence="1" id="KW-0732">Signal</keyword>
<dbReference type="InterPro" id="IPR054583">
    <property type="entry name" value="Beta-prop_AUDH"/>
</dbReference>
<evidence type="ECO:0000313" key="3">
    <source>
        <dbReference type="EMBL" id="RJT77947.1"/>
    </source>
</evidence>
<dbReference type="Proteomes" id="UP000272560">
    <property type="component" value="Unassembled WGS sequence"/>
</dbReference>
<dbReference type="EMBL" id="QZVT01000007">
    <property type="protein sequence ID" value="RJT77947.1"/>
    <property type="molecule type" value="Genomic_DNA"/>
</dbReference>
<protein>
    <submittedName>
        <fullName evidence="3">VCBS repeat-containing protein</fullName>
    </submittedName>
</protein>
<dbReference type="SUPFAM" id="SSF69318">
    <property type="entry name" value="Integrin alpha N-terminal domain"/>
    <property type="match status" value="1"/>
</dbReference>
<dbReference type="Pfam" id="PF13517">
    <property type="entry name" value="FG-GAP_3"/>
    <property type="match status" value="1"/>
</dbReference>
<accession>A0A3A5M8K2</accession>
<feature type="domain" description="Aldos-2-ulose dehydratase beta-propeller" evidence="2">
    <location>
        <begin position="115"/>
        <end position="295"/>
    </location>
</feature>
<comment type="caution">
    <text evidence="3">The sequence shown here is derived from an EMBL/GenBank/DDBJ whole genome shotgun (WGS) entry which is preliminary data.</text>
</comment>
<dbReference type="Pfam" id="PF22301">
    <property type="entry name" value="AUDH_beta_propeller"/>
    <property type="match status" value="1"/>
</dbReference>
<gene>
    <name evidence="3" type="ORF">D6T63_13375</name>
</gene>
<organism evidence="3 4">
    <name type="scientific">Arthrobacter cheniae</name>
    <dbReference type="NCBI Taxonomy" id="1258888"/>
    <lineage>
        <taxon>Bacteria</taxon>
        <taxon>Bacillati</taxon>
        <taxon>Actinomycetota</taxon>
        <taxon>Actinomycetes</taxon>
        <taxon>Micrococcales</taxon>
        <taxon>Micrococcaceae</taxon>
        <taxon>Arthrobacter</taxon>
    </lineage>
</organism>
<dbReference type="RefSeq" id="WP_120149560.1">
    <property type="nucleotide sequence ID" value="NZ_QZVT01000007.1"/>
</dbReference>
<evidence type="ECO:0000256" key="1">
    <source>
        <dbReference type="ARBA" id="ARBA00022729"/>
    </source>
</evidence>
<keyword evidence="4" id="KW-1185">Reference proteome</keyword>
<dbReference type="InterPro" id="IPR013517">
    <property type="entry name" value="FG-GAP"/>
</dbReference>
<evidence type="ECO:0000313" key="4">
    <source>
        <dbReference type="Proteomes" id="UP000272560"/>
    </source>
</evidence>
<name>A0A3A5M8K2_9MICC</name>
<proteinExistence type="predicted"/>
<reference evidence="3 4" key="1">
    <citation type="submission" date="2018-09" db="EMBL/GenBank/DDBJ databases">
        <title>Novel species of Arthrobacter.</title>
        <authorList>
            <person name="Liu Q."/>
            <person name="Xin Y.-H."/>
        </authorList>
    </citation>
    <scope>NUCLEOTIDE SEQUENCE [LARGE SCALE GENOMIC DNA]</scope>
    <source>
        <strain evidence="3 4">Hz2</strain>
    </source>
</reference>